<dbReference type="PANTHER" id="PTHR46622">
    <property type="entry name" value="DNA-DEPENDENT METALLOPROTEASE WSS1"/>
    <property type="match status" value="1"/>
</dbReference>
<evidence type="ECO:0000256" key="3">
    <source>
        <dbReference type="ARBA" id="ARBA00022833"/>
    </source>
</evidence>
<feature type="domain" description="WLM" evidence="5">
    <location>
        <begin position="1"/>
        <end position="196"/>
    </location>
</feature>
<sequence length="443" mass="48050">MHDIYVQAFTHLKDRPRADEALDVLQRVASLVKPIMRKHGWVLPVLSEFFPESPNLLDINSGQKILVRLRPPHTPNTFFDEEDILQTMLHELAHNVHGYHDDKFYKFLAGLEEEYATLRRSGYDGEGFHSAGRRLGTSFSHDLPVHLARQRAVDAAEKRRQISLVLSGGGRLGGAARDANKTPQELAAEAAERRARDDKACASASGAFALQEADKAAKESVQDDVIDLTSDTESSSGASEPSERSASASEPDIIVIDEESPFSTPTPPTPMSTGAQSPRTSGYSSSTSVSSTTLRPGSGYASSSSSISTISSSTRPHVHRVPRGAGNSKPSLPKPRSVSRPPTHKHSKPTTPPPTRSSSIAMPRHNAKTAVLAEGQWACPRCTFINDAALQCQACLALRPGTKEREHPMVREANGWTCPVCGEPDMPRDFWSCRSCGSVKVAS</sequence>
<dbReference type="InterPro" id="IPR013536">
    <property type="entry name" value="WLM_dom"/>
</dbReference>
<keyword evidence="2" id="KW-0863">Zinc-finger</keyword>
<dbReference type="STRING" id="1328759.A0A5C2S106"/>
<dbReference type="Pfam" id="PF08325">
    <property type="entry name" value="WLM"/>
    <property type="match status" value="1"/>
</dbReference>
<protein>
    <submittedName>
        <fullName evidence="6">WLM-domain-containing protein</fullName>
    </submittedName>
</protein>
<evidence type="ECO:0000259" key="5">
    <source>
        <dbReference type="PROSITE" id="PS51397"/>
    </source>
</evidence>
<keyword evidence="7" id="KW-1185">Reference proteome</keyword>
<feature type="compositionally biased region" description="Low complexity" evidence="4">
    <location>
        <begin position="233"/>
        <end position="250"/>
    </location>
</feature>
<dbReference type="OrthoDB" id="261960at2759"/>
<name>A0A5C2S106_9APHY</name>
<dbReference type="PROSITE" id="PS51397">
    <property type="entry name" value="WLM"/>
    <property type="match status" value="1"/>
</dbReference>
<evidence type="ECO:0000256" key="4">
    <source>
        <dbReference type="SAM" id="MobiDB-lite"/>
    </source>
</evidence>
<accession>A0A5C2S106</accession>
<dbReference type="SMART" id="SM00547">
    <property type="entry name" value="ZnF_RBZ"/>
    <property type="match status" value="2"/>
</dbReference>
<feature type="region of interest" description="Disordered" evidence="4">
    <location>
        <begin position="172"/>
        <end position="193"/>
    </location>
</feature>
<evidence type="ECO:0000256" key="2">
    <source>
        <dbReference type="ARBA" id="ARBA00022771"/>
    </source>
</evidence>
<evidence type="ECO:0000313" key="7">
    <source>
        <dbReference type="Proteomes" id="UP000313359"/>
    </source>
</evidence>
<dbReference type="GO" id="GO:0005634">
    <property type="term" value="C:nucleus"/>
    <property type="evidence" value="ECO:0007669"/>
    <property type="project" value="TreeGrafter"/>
</dbReference>
<gene>
    <name evidence="6" type="ORF">L227DRAFT_578319</name>
</gene>
<dbReference type="InterPro" id="IPR001876">
    <property type="entry name" value="Znf_RanBP2"/>
</dbReference>
<dbReference type="GO" id="GO:0006281">
    <property type="term" value="P:DNA repair"/>
    <property type="evidence" value="ECO:0007669"/>
    <property type="project" value="TreeGrafter"/>
</dbReference>
<proteinExistence type="predicted"/>
<dbReference type="GO" id="GO:0008270">
    <property type="term" value="F:zinc ion binding"/>
    <property type="evidence" value="ECO:0007669"/>
    <property type="project" value="UniProtKB-KW"/>
</dbReference>
<dbReference type="EMBL" id="ML122283">
    <property type="protein sequence ID" value="RPD57135.1"/>
    <property type="molecule type" value="Genomic_DNA"/>
</dbReference>
<organism evidence="6 7">
    <name type="scientific">Lentinus tigrinus ALCF2SS1-6</name>
    <dbReference type="NCBI Taxonomy" id="1328759"/>
    <lineage>
        <taxon>Eukaryota</taxon>
        <taxon>Fungi</taxon>
        <taxon>Dikarya</taxon>
        <taxon>Basidiomycota</taxon>
        <taxon>Agaricomycotina</taxon>
        <taxon>Agaricomycetes</taxon>
        <taxon>Polyporales</taxon>
        <taxon>Polyporaceae</taxon>
        <taxon>Lentinus</taxon>
    </lineage>
</organism>
<reference evidence="6" key="1">
    <citation type="journal article" date="2018" name="Genome Biol. Evol.">
        <title>Genomics and development of Lentinus tigrinus, a white-rot wood-decaying mushroom with dimorphic fruiting bodies.</title>
        <authorList>
            <person name="Wu B."/>
            <person name="Xu Z."/>
            <person name="Knudson A."/>
            <person name="Carlson A."/>
            <person name="Chen N."/>
            <person name="Kovaka S."/>
            <person name="LaButti K."/>
            <person name="Lipzen A."/>
            <person name="Pennachio C."/>
            <person name="Riley R."/>
            <person name="Schakwitz W."/>
            <person name="Umezawa K."/>
            <person name="Ohm R.A."/>
            <person name="Grigoriev I.V."/>
            <person name="Nagy L.G."/>
            <person name="Gibbons J."/>
            <person name="Hibbett D."/>
        </authorList>
    </citation>
    <scope>NUCLEOTIDE SEQUENCE [LARGE SCALE GENOMIC DNA]</scope>
    <source>
        <strain evidence="6">ALCF2SS1-6</strain>
    </source>
</reference>
<dbReference type="Gene3D" id="4.10.1060.10">
    <property type="entry name" value="Zinc finger, RanBP2-type"/>
    <property type="match status" value="1"/>
</dbReference>
<dbReference type="PANTHER" id="PTHR46622:SF1">
    <property type="entry name" value="DNA-DEPENDENT METALLOPROTEASE WSS1"/>
    <property type="match status" value="1"/>
</dbReference>
<dbReference type="GO" id="GO:0008237">
    <property type="term" value="F:metallopeptidase activity"/>
    <property type="evidence" value="ECO:0007669"/>
    <property type="project" value="TreeGrafter"/>
</dbReference>
<keyword evidence="1" id="KW-0479">Metal-binding</keyword>
<dbReference type="Proteomes" id="UP000313359">
    <property type="component" value="Unassembled WGS sequence"/>
</dbReference>
<evidence type="ECO:0000256" key="1">
    <source>
        <dbReference type="ARBA" id="ARBA00022723"/>
    </source>
</evidence>
<dbReference type="AlphaFoldDB" id="A0A5C2S106"/>
<feature type="compositionally biased region" description="Low complexity" evidence="4">
    <location>
        <begin position="302"/>
        <end position="314"/>
    </location>
</feature>
<feature type="compositionally biased region" description="Low complexity" evidence="4">
    <location>
        <begin position="271"/>
        <end position="293"/>
    </location>
</feature>
<dbReference type="InterPro" id="IPR053000">
    <property type="entry name" value="WSS1-like_metalloprotease"/>
</dbReference>
<evidence type="ECO:0000313" key="6">
    <source>
        <dbReference type="EMBL" id="RPD57135.1"/>
    </source>
</evidence>
<keyword evidence="3" id="KW-0862">Zinc</keyword>
<feature type="region of interest" description="Disordered" evidence="4">
    <location>
        <begin position="228"/>
        <end position="362"/>
    </location>
</feature>